<keyword evidence="12" id="KW-1185">Reference proteome</keyword>
<name>A0ABD3PQD1_9STRA</name>
<evidence type="ECO:0000256" key="4">
    <source>
        <dbReference type="ARBA" id="ARBA00022691"/>
    </source>
</evidence>
<dbReference type="GO" id="GO:0071885">
    <property type="term" value="F:N-terminal protein N-methyltransferase activity"/>
    <property type="evidence" value="ECO:0007669"/>
    <property type="project" value="UniProtKB-EC"/>
</dbReference>
<dbReference type="PANTHER" id="PTHR12753">
    <property type="entry name" value="AD-003 - RELATED"/>
    <property type="match status" value="1"/>
</dbReference>
<proteinExistence type="inferred from homology"/>
<keyword evidence="2" id="KW-0489">Methyltransferase</keyword>
<dbReference type="EC" id="2.1.1.244" evidence="5"/>
<dbReference type="EMBL" id="JALLPJ020000506">
    <property type="protein sequence ID" value="KAL3790258.1"/>
    <property type="molecule type" value="Genomic_DNA"/>
</dbReference>
<protein>
    <recommendedName>
        <fullName evidence="6">Alpha N-terminal protein methyltransferase 1</fullName>
        <ecNumber evidence="5">2.1.1.244</ecNumber>
    </recommendedName>
    <alternativeName>
        <fullName evidence="7">X-Pro-Lys N-terminal protein methyltransferase 1</fullName>
    </alternativeName>
</protein>
<reference evidence="11 12" key="1">
    <citation type="submission" date="2024-10" db="EMBL/GenBank/DDBJ databases">
        <title>Updated reference genomes for cyclostephanoid diatoms.</title>
        <authorList>
            <person name="Roberts W.R."/>
            <person name="Alverson A.J."/>
        </authorList>
    </citation>
    <scope>NUCLEOTIDE SEQUENCE [LARGE SCALE GENOMIC DNA]</scope>
    <source>
        <strain evidence="11 12">AJA010-31</strain>
    </source>
</reference>
<comment type="caution">
    <text evidence="11">The sequence shown here is derived from an EMBL/GenBank/DDBJ whole genome shotgun (WGS) entry which is preliminary data.</text>
</comment>
<gene>
    <name evidence="11" type="ORF">ACHAWO_001333</name>
</gene>
<dbReference type="Pfam" id="PF05891">
    <property type="entry name" value="Methyltransf_PK"/>
    <property type="match status" value="1"/>
</dbReference>
<evidence type="ECO:0000256" key="3">
    <source>
        <dbReference type="ARBA" id="ARBA00022679"/>
    </source>
</evidence>
<evidence type="ECO:0000256" key="2">
    <source>
        <dbReference type="ARBA" id="ARBA00022603"/>
    </source>
</evidence>
<evidence type="ECO:0000313" key="12">
    <source>
        <dbReference type="Proteomes" id="UP001530400"/>
    </source>
</evidence>
<sequence>MDVTSQIQDILSKAGNAINGYDADDNDITYDSIALWKSTVLEESNGNISIFEFAANKPIASEELKEQWYKTGHDYYEDESKCPATVDGVLGGFAHLSPRDLKASKSFLEKLQEVRPEFRVNKCDNDGVDTYALECGAGIGRVSKGLLFPLGFTICDLVEPSQRLLSHAPDYIGQEYASRCRYFCTGLQDFTPQPDKYNIIFIQWVVGYLTDEDLVAFLKRCAVGLSKGGVIVIKDNTCQDVAFVADRDDASVTRSLPYISAIVQLSGLKVVMEKYQEDFPKNIFPVPMLALARRDD</sequence>
<evidence type="ECO:0000256" key="8">
    <source>
        <dbReference type="ARBA" id="ARBA00047306"/>
    </source>
</evidence>
<evidence type="ECO:0000256" key="5">
    <source>
        <dbReference type="ARBA" id="ARBA00039112"/>
    </source>
</evidence>
<dbReference type="GO" id="GO:0032259">
    <property type="term" value="P:methylation"/>
    <property type="evidence" value="ECO:0007669"/>
    <property type="project" value="UniProtKB-KW"/>
</dbReference>
<evidence type="ECO:0000256" key="7">
    <source>
        <dbReference type="ARBA" id="ARBA00043129"/>
    </source>
</evidence>
<evidence type="ECO:0000256" key="6">
    <source>
        <dbReference type="ARBA" id="ARBA00039449"/>
    </source>
</evidence>
<keyword evidence="4" id="KW-0949">S-adenosyl-L-methionine</keyword>
<dbReference type="SUPFAM" id="SSF53335">
    <property type="entry name" value="S-adenosyl-L-methionine-dependent methyltransferases"/>
    <property type="match status" value="1"/>
</dbReference>
<keyword evidence="3" id="KW-0808">Transferase</keyword>
<accession>A0ABD3PQD1</accession>
<evidence type="ECO:0000256" key="9">
    <source>
        <dbReference type="ARBA" id="ARBA00047885"/>
    </source>
</evidence>
<evidence type="ECO:0000313" key="11">
    <source>
        <dbReference type="EMBL" id="KAL3790258.1"/>
    </source>
</evidence>
<comment type="similarity">
    <text evidence="1">Belongs to the methyltransferase superfamily. NTM1 family.</text>
</comment>
<dbReference type="CDD" id="cd02440">
    <property type="entry name" value="AdoMet_MTases"/>
    <property type="match status" value="1"/>
</dbReference>
<organism evidence="11 12">
    <name type="scientific">Cyclotella atomus</name>
    <dbReference type="NCBI Taxonomy" id="382360"/>
    <lineage>
        <taxon>Eukaryota</taxon>
        <taxon>Sar</taxon>
        <taxon>Stramenopiles</taxon>
        <taxon>Ochrophyta</taxon>
        <taxon>Bacillariophyta</taxon>
        <taxon>Coscinodiscophyceae</taxon>
        <taxon>Thalassiosirophycidae</taxon>
        <taxon>Stephanodiscales</taxon>
        <taxon>Stephanodiscaceae</taxon>
        <taxon>Cyclotella</taxon>
    </lineage>
</organism>
<dbReference type="AlphaFoldDB" id="A0ABD3PQD1"/>
<evidence type="ECO:0000256" key="10">
    <source>
        <dbReference type="ARBA" id="ARBA00048167"/>
    </source>
</evidence>
<comment type="catalytic activity">
    <reaction evidence="10">
        <text>N-terminal L-alanyl-L-prolyl-L-lysyl-[protein] + 3 S-adenosyl-L-methionine = N-terminal N,N,N-trimethyl-L-alanyl-L-prolyl-L-lysyl-[protein] + 3 S-adenosyl-L-homocysteine + 3 H(+)</text>
        <dbReference type="Rhea" id="RHEA:54712"/>
        <dbReference type="Rhea" id="RHEA-COMP:13785"/>
        <dbReference type="Rhea" id="RHEA-COMP:13971"/>
        <dbReference type="ChEBI" id="CHEBI:15378"/>
        <dbReference type="ChEBI" id="CHEBI:57856"/>
        <dbReference type="ChEBI" id="CHEBI:59789"/>
        <dbReference type="ChEBI" id="CHEBI:138057"/>
        <dbReference type="ChEBI" id="CHEBI:138315"/>
        <dbReference type="EC" id="2.1.1.244"/>
    </reaction>
</comment>
<dbReference type="InterPro" id="IPR008576">
    <property type="entry name" value="MeTrfase_NTM1"/>
</dbReference>
<dbReference type="Proteomes" id="UP001530400">
    <property type="component" value="Unassembled WGS sequence"/>
</dbReference>
<comment type="catalytic activity">
    <reaction evidence="9">
        <text>N-terminal L-prolyl-L-prolyl-L-lysyl-[protein] + 2 S-adenosyl-L-methionine = N-terminal N,N-dimethyl-L-prolyl-L-prolyl-L-lysyl-[protein] + 2 S-adenosyl-L-homocysteine + 2 H(+)</text>
        <dbReference type="Rhea" id="RHEA:54736"/>
        <dbReference type="Rhea" id="RHEA-COMP:13787"/>
        <dbReference type="Rhea" id="RHEA-COMP:13974"/>
        <dbReference type="ChEBI" id="CHEBI:15378"/>
        <dbReference type="ChEBI" id="CHEBI:57856"/>
        <dbReference type="ChEBI" id="CHEBI:59789"/>
        <dbReference type="ChEBI" id="CHEBI:138059"/>
        <dbReference type="ChEBI" id="CHEBI:138318"/>
        <dbReference type="EC" id="2.1.1.244"/>
    </reaction>
</comment>
<dbReference type="Gene3D" id="3.40.50.150">
    <property type="entry name" value="Vaccinia Virus protein VP39"/>
    <property type="match status" value="1"/>
</dbReference>
<evidence type="ECO:0000256" key="1">
    <source>
        <dbReference type="ARBA" id="ARBA00009059"/>
    </source>
</evidence>
<dbReference type="InterPro" id="IPR029063">
    <property type="entry name" value="SAM-dependent_MTases_sf"/>
</dbReference>
<dbReference type="PANTHER" id="PTHR12753:SF0">
    <property type="entry name" value="ALPHA N-TERMINAL PROTEIN METHYLTRANSFERASE 1"/>
    <property type="match status" value="1"/>
</dbReference>
<comment type="catalytic activity">
    <reaction evidence="8">
        <text>N-terminal L-seryl-L-prolyl-L-lysyl-[protein] + 3 S-adenosyl-L-methionine = N-terminal N,N,N-trimethyl-L-seryl-L-prolyl-L-lysyl-[protein] + 3 S-adenosyl-L-homocysteine + 3 H(+)</text>
        <dbReference type="Rhea" id="RHEA:54724"/>
        <dbReference type="Rhea" id="RHEA-COMP:13789"/>
        <dbReference type="Rhea" id="RHEA-COMP:13973"/>
        <dbReference type="ChEBI" id="CHEBI:15378"/>
        <dbReference type="ChEBI" id="CHEBI:57856"/>
        <dbReference type="ChEBI" id="CHEBI:59789"/>
        <dbReference type="ChEBI" id="CHEBI:138061"/>
        <dbReference type="ChEBI" id="CHEBI:138317"/>
        <dbReference type="EC" id="2.1.1.244"/>
    </reaction>
</comment>